<comment type="similarity">
    <text evidence="2 4">Belongs to the AB hydrolase superfamily. Lipase family.</text>
</comment>
<evidence type="ECO:0000256" key="4">
    <source>
        <dbReference type="RuleBase" id="RU004262"/>
    </source>
</evidence>
<keyword evidence="3" id="KW-0964">Secreted</keyword>
<evidence type="ECO:0000313" key="7">
    <source>
        <dbReference type="EMBL" id="KAK5644058.1"/>
    </source>
</evidence>
<dbReference type="Proteomes" id="UP001329430">
    <property type="component" value="Chromosome 5"/>
</dbReference>
<dbReference type="Gene3D" id="3.40.50.1820">
    <property type="entry name" value="alpha/beta hydrolase"/>
    <property type="match status" value="1"/>
</dbReference>
<dbReference type="Pfam" id="PF00151">
    <property type="entry name" value="Lipase"/>
    <property type="match status" value="1"/>
</dbReference>
<reference evidence="7 8" key="1">
    <citation type="journal article" date="2024" name="Insects">
        <title>An Improved Chromosome-Level Genome Assembly of the Firefly Pyrocoelia pectoralis.</title>
        <authorList>
            <person name="Fu X."/>
            <person name="Meyer-Rochow V.B."/>
            <person name="Ballantyne L."/>
            <person name="Zhu X."/>
        </authorList>
    </citation>
    <scope>NUCLEOTIDE SEQUENCE [LARGE SCALE GENOMIC DNA]</scope>
    <source>
        <strain evidence="7">XCY_ONT2</strain>
    </source>
</reference>
<evidence type="ECO:0000256" key="5">
    <source>
        <dbReference type="SAM" id="SignalP"/>
    </source>
</evidence>
<dbReference type="EMBL" id="JAVRBK010000005">
    <property type="protein sequence ID" value="KAK5644058.1"/>
    <property type="molecule type" value="Genomic_DNA"/>
</dbReference>
<keyword evidence="5" id="KW-0732">Signal</keyword>
<feature type="domain" description="Lipase" evidence="6">
    <location>
        <begin position="47"/>
        <end position="280"/>
    </location>
</feature>
<dbReference type="PANTHER" id="PTHR11610:SF173">
    <property type="entry name" value="LIPASE DOMAIN-CONTAINING PROTEIN-RELATED"/>
    <property type="match status" value="1"/>
</dbReference>
<evidence type="ECO:0000256" key="2">
    <source>
        <dbReference type="ARBA" id="ARBA00010701"/>
    </source>
</evidence>
<evidence type="ECO:0000256" key="3">
    <source>
        <dbReference type="ARBA" id="ARBA00022525"/>
    </source>
</evidence>
<dbReference type="PANTHER" id="PTHR11610">
    <property type="entry name" value="LIPASE"/>
    <property type="match status" value="1"/>
</dbReference>
<gene>
    <name evidence="7" type="ORF">RI129_007903</name>
</gene>
<evidence type="ECO:0000313" key="8">
    <source>
        <dbReference type="Proteomes" id="UP001329430"/>
    </source>
</evidence>
<evidence type="ECO:0000256" key="1">
    <source>
        <dbReference type="ARBA" id="ARBA00004613"/>
    </source>
</evidence>
<dbReference type="SUPFAM" id="SSF53474">
    <property type="entry name" value="alpha/beta-Hydrolases"/>
    <property type="match status" value="1"/>
</dbReference>
<feature type="signal peptide" evidence="5">
    <location>
        <begin position="1"/>
        <end position="20"/>
    </location>
</feature>
<dbReference type="AlphaFoldDB" id="A0AAN7VF01"/>
<organism evidence="7 8">
    <name type="scientific">Pyrocoelia pectoralis</name>
    <dbReference type="NCBI Taxonomy" id="417401"/>
    <lineage>
        <taxon>Eukaryota</taxon>
        <taxon>Metazoa</taxon>
        <taxon>Ecdysozoa</taxon>
        <taxon>Arthropoda</taxon>
        <taxon>Hexapoda</taxon>
        <taxon>Insecta</taxon>
        <taxon>Pterygota</taxon>
        <taxon>Neoptera</taxon>
        <taxon>Endopterygota</taxon>
        <taxon>Coleoptera</taxon>
        <taxon>Polyphaga</taxon>
        <taxon>Elateriformia</taxon>
        <taxon>Elateroidea</taxon>
        <taxon>Lampyridae</taxon>
        <taxon>Lampyrinae</taxon>
        <taxon>Pyrocoelia</taxon>
    </lineage>
</organism>
<dbReference type="GO" id="GO:0016298">
    <property type="term" value="F:lipase activity"/>
    <property type="evidence" value="ECO:0007669"/>
    <property type="project" value="InterPro"/>
</dbReference>
<comment type="caution">
    <text evidence="7">The sequence shown here is derived from an EMBL/GenBank/DDBJ whole genome shotgun (WGS) entry which is preliminary data.</text>
</comment>
<dbReference type="GO" id="GO:0017171">
    <property type="term" value="F:serine hydrolase activity"/>
    <property type="evidence" value="ECO:0007669"/>
    <property type="project" value="TreeGrafter"/>
</dbReference>
<comment type="subcellular location">
    <subcellularLocation>
        <location evidence="1">Secreted</location>
    </subcellularLocation>
</comment>
<evidence type="ECO:0000259" key="6">
    <source>
        <dbReference type="Pfam" id="PF00151"/>
    </source>
</evidence>
<name>A0AAN7VF01_9COLE</name>
<proteinExistence type="inferred from homology"/>
<dbReference type="InterPro" id="IPR013818">
    <property type="entry name" value="Lipase"/>
</dbReference>
<dbReference type="GO" id="GO:0005615">
    <property type="term" value="C:extracellular space"/>
    <property type="evidence" value="ECO:0007669"/>
    <property type="project" value="TreeGrafter"/>
</dbReference>
<keyword evidence="8" id="KW-1185">Reference proteome</keyword>
<dbReference type="GO" id="GO:0016042">
    <property type="term" value="P:lipid catabolic process"/>
    <property type="evidence" value="ECO:0007669"/>
    <property type="project" value="TreeGrafter"/>
</dbReference>
<accession>A0AAN7VF01</accession>
<dbReference type="InterPro" id="IPR029058">
    <property type="entry name" value="AB_hydrolase_fold"/>
</dbReference>
<protein>
    <recommendedName>
        <fullName evidence="6">Lipase domain-containing protein</fullName>
    </recommendedName>
</protein>
<feature type="chain" id="PRO_5042832916" description="Lipase domain-containing protein" evidence="5">
    <location>
        <begin position="21"/>
        <end position="321"/>
    </location>
</feature>
<sequence length="321" mass="35609">MSSCFPWDIIFILIFKTLVGEILNIVAGNLINEVTDCSLINYNADHVNLWLYTRNNTFNPIKLTSTDTSLLKGRRTILLAHGFLCTHENNLIPELRDAYLNRYNDSYIIAIDWGAYSKDYYANVFCNVPRIAKTVAEFLCKADTELNININDLHVLGHSMGGQLAGLIGQETKAQCFKELGRISGLDPAAPLYSFKSKSERLDASDAKEVMVIHTNTAALGYAGKCGTVDFYPNYGVFQDGCSILDSPDIACSHLRAISYMIESISSNNFYGKSCLWCSSCLINPFEGSKAIMGEDLSYEAESCSYYMDTNDEAPFGQGPL</sequence>
<dbReference type="InterPro" id="IPR000734">
    <property type="entry name" value="TAG_lipase"/>
</dbReference>